<dbReference type="AlphaFoldDB" id="A0A8D8XGE3"/>
<sequence length="116" mass="13843">MGWSPGSEYLTRCWLFPSPLRKPNKTNYLIKTFFLLFLTVTKRSSGTLLVDIILVHRYCRYLLMYISCNRYPHLIYPIWLQYFISIWDEHNNTYGACMLDESSIQCTLCFDLKKIP</sequence>
<proteinExistence type="predicted"/>
<name>A0A8D8XGE3_9HEMI</name>
<dbReference type="EMBL" id="HBUF01327252">
    <property type="protein sequence ID" value="CAG6696091.1"/>
    <property type="molecule type" value="Transcribed_RNA"/>
</dbReference>
<accession>A0A8D8XGE3</accession>
<reference evidence="1" key="1">
    <citation type="submission" date="2021-05" db="EMBL/GenBank/DDBJ databases">
        <authorList>
            <person name="Alioto T."/>
            <person name="Alioto T."/>
            <person name="Gomez Garrido J."/>
        </authorList>
    </citation>
    <scope>NUCLEOTIDE SEQUENCE</scope>
</reference>
<dbReference type="EMBL" id="HBUF01327253">
    <property type="protein sequence ID" value="CAG6696092.1"/>
    <property type="molecule type" value="Transcribed_RNA"/>
</dbReference>
<evidence type="ECO:0000313" key="1">
    <source>
        <dbReference type="EMBL" id="CAG6696092.1"/>
    </source>
</evidence>
<organism evidence="1">
    <name type="scientific">Cacopsylla melanoneura</name>
    <dbReference type="NCBI Taxonomy" id="428564"/>
    <lineage>
        <taxon>Eukaryota</taxon>
        <taxon>Metazoa</taxon>
        <taxon>Ecdysozoa</taxon>
        <taxon>Arthropoda</taxon>
        <taxon>Hexapoda</taxon>
        <taxon>Insecta</taxon>
        <taxon>Pterygota</taxon>
        <taxon>Neoptera</taxon>
        <taxon>Paraneoptera</taxon>
        <taxon>Hemiptera</taxon>
        <taxon>Sternorrhyncha</taxon>
        <taxon>Psylloidea</taxon>
        <taxon>Psyllidae</taxon>
        <taxon>Psyllinae</taxon>
        <taxon>Cacopsylla</taxon>
    </lineage>
</organism>
<protein>
    <submittedName>
        <fullName evidence="1">Uncharacterized protein</fullName>
    </submittedName>
</protein>